<dbReference type="EMBL" id="OX597826">
    <property type="protein sequence ID" value="CAI9731509.1"/>
    <property type="molecule type" value="Genomic_DNA"/>
</dbReference>
<reference evidence="1" key="1">
    <citation type="submission" date="2023-08" db="EMBL/GenBank/DDBJ databases">
        <authorList>
            <person name="Alioto T."/>
            <person name="Alioto T."/>
            <person name="Gomez Garrido J."/>
        </authorList>
    </citation>
    <scope>NUCLEOTIDE SEQUENCE</scope>
</reference>
<name>A0AA36FBT1_OCTVU</name>
<sequence length="72" mass="8572">MNSQPCYRKRLQNKVKQSNTTWIIEQSEAEQHDLNEAICRFVCDPSYCDIDVRKLYVVKSRQMCEGFRSKQP</sequence>
<gene>
    <name evidence="1" type="ORF">OCTVUL_1B031208</name>
</gene>
<keyword evidence="2" id="KW-1185">Reference proteome</keyword>
<evidence type="ECO:0000313" key="1">
    <source>
        <dbReference type="EMBL" id="CAI9731509.1"/>
    </source>
</evidence>
<dbReference type="AlphaFoldDB" id="A0AA36FBT1"/>
<proteinExistence type="predicted"/>
<accession>A0AA36FBT1</accession>
<evidence type="ECO:0000313" key="2">
    <source>
        <dbReference type="Proteomes" id="UP001162480"/>
    </source>
</evidence>
<dbReference type="Proteomes" id="UP001162480">
    <property type="component" value="Chromosome 13"/>
</dbReference>
<protein>
    <submittedName>
        <fullName evidence="1">Uncharacterized protein</fullName>
    </submittedName>
</protein>
<organism evidence="1 2">
    <name type="scientific">Octopus vulgaris</name>
    <name type="common">Common octopus</name>
    <dbReference type="NCBI Taxonomy" id="6645"/>
    <lineage>
        <taxon>Eukaryota</taxon>
        <taxon>Metazoa</taxon>
        <taxon>Spiralia</taxon>
        <taxon>Lophotrochozoa</taxon>
        <taxon>Mollusca</taxon>
        <taxon>Cephalopoda</taxon>
        <taxon>Coleoidea</taxon>
        <taxon>Octopodiformes</taxon>
        <taxon>Octopoda</taxon>
        <taxon>Incirrata</taxon>
        <taxon>Octopodidae</taxon>
        <taxon>Octopus</taxon>
    </lineage>
</organism>